<feature type="region of interest" description="Disordered" evidence="10">
    <location>
        <begin position="508"/>
        <end position="544"/>
    </location>
</feature>
<protein>
    <recommendedName>
        <fullName evidence="9">AT-rich interactive domain-containing protein 3</fullName>
        <shortName evidence="9">ARID domain-containing protein</shortName>
    </recommendedName>
</protein>
<feature type="region of interest" description="Disordered" evidence="10">
    <location>
        <begin position="86"/>
        <end position="200"/>
    </location>
</feature>
<evidence type="ECO:0000256" key="10">
    <source>
        <dbReference type="SAM" id="MobiDB-lite"/>
    </source>
</evidence>
<dbReference type="GO" id="GO:0006357">
    <property type="term" value="P:regulation of transcription by RNA polymerase II"/>
    <property type="evidence" value="ECO:0007669"/>
    <property type="project" value="InterPro"/>
</dbReference>
<dbReference type="InterPro" id="IPR036431">
    <property type="entry name" value="ARID_dom_sf"/>
</dbReference>
<evidence type="ECO:0000313" key="14">
    <source>
        <dbReference type="Proteomes" id="UP000579812"/>
    </source>
</evidence>
<dbReference type="SMART" id="SM01014">
    <property type="entry name" value="ARID"/>
    <property type="match status" value="1"/>
</dbReference>
<evidence type="ECO:0000256" key="6">
    <source>
        <dbReference type="ARBA" id="ARBA00023163"/>
    </source>
</evidence>
<organism evidence="13 14">
    <name type="scientific">Onychostoma macrolepis</name>
    <dbReference type="NCBI Taxonomy" id="369639"/>
    <lineage>
        <taxon>Eukaryota</taxon>
        <taxon>Metazoa</taxon>
        <taxon>Chordata</taxon>
        <taxon>Craniata</taxon>
        <taxon>Vertebrata</taxon>
        <taxon>Euteleostomi</taxon>
        <taxon>Actinopterygii</taxon>
        <taxon>Neopterygii</taxon>
        <taxon>Teleostei</taxon>
        <taxon>Ostariophysi</taxon>
        <taxon>Cypriniformes</taxon>
        <taxon>Cyprinidae</taxon>
        <taxon>Acrossocheilinae</taxon>
        <taxon>Onychostoma</taxon>
    </lineage>
</organism>
<comment type="caution">
    <text evidence="13">The sequence shown here is derived from an EMBL/GenBank/DDBJ whole genome shotgun (WGS) entry which is preliminary data.</text>
</comment>
<dbReference type="PROSITE" id="PS51011">
    <property type="entry name" value="ARID"/>
    <property type="match status" value="1"/>
</dbReference>
<evidence type="ECO:0000256" key="9">
    <source>
        <dbReference type="RuleBase" id="RU369100"/>
    </source>
</evidence>
<evidence type="ECO:0000256" key="8">
    <source>
        <dbReference type="ARBA" id="ARBA00062449"/>
    </source>
</evidence>
<keyword evidence="3" id="KW-0007">Acetylation</keyword>
<sequence>MVDNSGSGKTQMEAGLAGGFPHSGSAGVKLEQMMEQLQRQQQARLEVEHKERRLREAHIMYAQQLAAQQAILAAARASGAGFMSRGLGPSGVGHPSLVSNQSSLDSEREDERDRDSDDDGMMEGDEGSEEDERPFGSFSGPGAAVDAQRAPSPAVRVKQEPEDDLSPVGRPSVSSPNGQADWSYEDPFKANGGVSWPDDVDVARGRGEASRDFAKLYELDSDPHRKEFLDDLFTFMQKRGTPVNRIPIMAKQVLDLYMLYKLVTEKGGLVEVINKKIWREITKGLNLPTSITSAAFTLRTQYMKYLYPYECERKGLSSPSELQAAIDSNRREGRRPSYSNSLFRFSPSPGSAPHILTPPKMHLSALGAIGALNGLQVSPGPSLKKGLDDGRSSSLALAFGQQQALGLARAATLEQLREKLETEAPERKMARLAEEQQRLMQQAFHHNLLAMASQIPANLRLGAPARDEKQDLAVSISSSGAASISVSVEVNGIVYSGTLFAQKSASASAAPGPSFTFSSSAPSQSPASSSSSKGRSSAEPSGSP</sequence>
<dbReference type="SMART" id="SM00501">
    <property type="entry name" value="BRIGHT"/>
    <property type="match status" value="1"/>
</dbReference>
<keyword evidence="2" id="KW-0597">Phosphoprotein</keyword>
<evidence type="ECO:0000256" key="3">
    <source>
        <dbReference type="ARBA" id="ARBA00022990"/>
    </source>
</evidence>
<gene>
    <name evidence="13" type="ORF">G5714_017488</name>
</gene>
<dbReference type="PANTHER" id="PTHR15348">
    <property type="entry name" value="AT-RICH INTERACTIVE DOMAIN-CONTAINING PROTEIN ARID DOMAIN- CONTAINING PROTEIN DEAD RINGER PROTEIN B-CELL REGULATOR OF IGH TRANSCRIPTION BRIGHT"/>
    <property type="match status" value="1"/>
</dbReference>
<dbReference type="PROSITE" id="PS51486">
    <property type="entry name" value="REKLES"/>
    <property type="match status" value="1"/>
</dbReference>
<keyword evidence="14" id="KW-1185">Reference proteome</keyword>
<evidence type="ECO:0000256" key="5">
    <source>
        <dbReference type="ARBA" id="ARBA00023125"/>
    </source>
</evidence>
<feature type="domain" description="ARID" evidence="11">
    <location>
        <begin position="222"/>
        <end position="314"/>
    </location>
</feature>
<evidence type="ECO:0000256" key="4">
    <source>
        <dbReference type="ARBA" id="ARBA00023015"/>
    </source>
</evidence>
<comment type="subcellular location">
    <subcellularLocation>
        <location evidence="9">Nucleus</location>
    </subcellularLocation>
</comment>
<reference evidence="13 14" key="1">
    <citation type="submission" date="2020-04" db="EMBL/GenBank/DDBJ databases">
        <title>Chromosome-level genome assembly of a cyprinid fish Onychostoma macrolepis by integration of Nanopore Sequencing, Bionano and Hi-C technology.</title>
        <authorList>
            <person name="Wang D."/>
        </authorList>
    </citation>
    <scope>NUCLEOTIDE SEQUENCE [LARGE SCALE GENOMIC DNA]</scope>
    <source>
        <strain evidence="13">SWU-2019</strain>
        <tissue evidence="13">Muscle</tissue>
    </source>
</reference>
<feature type="domain" description="REKLES" evidence="12">
    <location>
        <begin position="411"/>
        <end position="506"/>
    </location>
</feature>
<dbReference type="OrthoDB" id="10044343at2759"/>
<dbReference type="Pfam" id="PF01388">
    <property type="entry name" value="ARID"/>
    <property type="match status" value="1"/>
</dbReference>
<keyword evidence="6" id="KW-0804">Transcription</keyword>
<dbReference type="GO" id="GO:0005634">
    <property type="term" value="C:nucleus"/>
    <property type="evidence" value="ECO:0007669"/>
    <property type="project" value="UniProtKB-SubCell"/>
</dbReference>
<evidence type="ECO:0000256" key="2">
    <source>
        <dbReference type="ARBA" id="ARBA00022553"/>
    </source>
</evidence>
<accession>A0A7J6C1F4</accession>
<dbReference type="CDD" id="cd16879">
    <property type="entry name" value="ARID_ARID3B"/>
    <property type="match status" value="1"/>
</dbReference>
<dbReference type="SUPFAM" id="SSF46774">
    <property type="entry name" value="ARID-like"/>
    <property type="match status" value="1"/>
</dbReference>
<comment type="subunit">
    <text evidence="8">Heterodimer with ARID3A. Interacts with unphosphorylated RB1.</text>
</comment>
<feature type="region of interest" description="Disordered" evidence="10">
    <location>
        <begin position="1"/>
        <end position="28"/>
    </location>
</feature>
<dbReference type="InterPro" id="IPR045147">
    <property type="entry name" value="ARI3A/B/C"/>
</dbReference>
<dbReference type="AlphaFoldDB" id="A0A7J6C1F4"/>
<dbReference type="InterPro" id="IPR023334">
    <property type="entry name" value="REKLES_domain"/>
</dbReference>
<evidence type="ECO:0000259" key="11">
    <source>
        <dbReference type="PROSITE" id="PS51011"/>
    </source>
</evidence>
<evidence type="ECO:0000256" key="7">
    <source>
        <dbReference type="ARBA" id="ARBA00023242"/>
    </source>
</evidence>
<evidence type="ECO:0000313" key="13">
    <source>
        <dbReference type="EMBL" id="KAF4101056.1"/>
    </source>
</evidence>
<feature type="compositionally biased region" description="Basic and acidic residues" evidence="10">
    <location>
        <begin position="105"/>
        <end position="115"/>
    </location>
</feature>
<proteinExistence type="predicted"/>
<comment type="function">
    <text evidence="9">Transcription factor.</text>
</comment>
<feature type="compositionally biased region" description="Polar residues" evidence="10">
    <location>
        <begin position="1"/>
        <end position="10"/>
    </location>
</feature>
<evidence type="ECO:0000256" key="1">
    <source>
        <dbReference type="ARBA" id="ARBA00022481"/>
    </source>
</evidence>
<feature type="compositionally biased region" description="Acidic residues" evidence="10">
    <location>
        <begin position="116"/>
        <end position="132"/>
    </location>
</feature>
<keyword evidence="5 9" id="KW-0238">DNA-binding</keyword>
<dbReference type="Proteomes" id="UP000579812">
    <property type="component" value="Unassembled WGS sequence"/>
</dbReference>
<dbReference type="EMBL" id="JAAMOB010000018">
    <property type="protein sequence ID" value="KAF4101056.1"/>
    <property type="molecule type" value="Genomic_DNA"/>
</dbReference>
<keyword evidence="7 9" id="KW-0539">Nucleus</keyword>
<keyword evidence="4 9" id="KW-0805">Transcription regulation</keyword>
<dbReference type="InterPro" id="IPR001606">
    <property type="entry name" value="ARID_dom"/>
</dbReference>
<evidence type="ECO:0000259" key="12">
    <source>
        <dbReference type="PROSITE" id="PS51486"/>
    </source>
</evidence>
<dbReference type="PANTHER" id="PTHR15348:SF30">
    <property type="entry name" value="AT-RICH INTERACTIVE DOMAIN-CONTAINING PROTEIN 3"/>
    <property type="match status" value="1"/>
</dbReference>
<dbReference type="FunFam" id="1.10.150.60:FF:000008">
    <property type="entry name" value="Putative AT-rich interactive domain-containing protein 3B"/>
    <property type="match status" value="1"/>
</dbReference>
<dbReference type="GO" id="GO:0003677">
    <property type="term" value="F:DNA binding"/>
    <property type="evidence" value="ECO:0007669"/>
    <property type="project" value="UniProtKB-UniRule"/>
</dbReference>
<name>A0A7J6C1F4_9TELE</name>
<keyword evidence="1" id="KW-0488">Methylation</keyword>
<dbReference type="Gene3D" id="1.10.150.60">
    <property type="entry name" value="ARID DNA-binding domain"/>
    <property type="match status" value="1"/>
</dbReference>